<protein>
    <recommendedName>
        <fullName evidence="4">RHS repeat-associated core domain-containing protein</fullName>
    </recommendedName>
</protein>
<dbReference type="Proteomes" id="UP000067689">
    <property type="component" value="Chromosome"/>
</dbReference>
<dbReference type="RefSeq" id="WP_067860635.1">
    <property type="nucleotide sequence ID" value="NZ_CP011502.1"/>
</dbReference>
<name>A0A0U4BEI2_9ACTN</name>
<evidence type="ECO:0000313" key="2">
    <source>
        <dbReference type="EMBL" id="ALX06052.1"/>
    </source>
</evidence>
<dbReference type="NCBIfam" id="TIGR03696">
    <property type="entry name" value="Rhs_assc_core"/>
    <property type="match status" value="1"/>
</dbReference>
<dbReference type="PANTHER" id="PTHR32305:SF15">
    <property type="entry name" value="PROTEIN RHSA-RELATED"/>
    <property type="match status" value="1"/>
</dbReference>
<feature type="region of interest" description="Disordered" evidence="1">
    <location>
        <begin position="248"/>
        <end position="303"/>
    </location>
</feature>
<evidence type="ECO:0008006" key="4">
    <source>
        <dbReference type="Google" id="ProtNLM"/>
    </source>
</evidence>
<dbReference type="Gene3D" id="2.180.10.10">
    <property type="entry name" value="RHS repeat-associated core"/>
    <property type="match status" value="1"/>
</dbReference>
<organism evidence="2 3">
    <name type="scientific">Aeromicrobium erythreum</name>
    <dbReference type="NCBI Taxonomy" id="2041"/>
    <lineage>
        <taxon>Bacteria</taxon>
        <taxon>Bacillati</taxon>
        <taxon>Actinomycetota</taxon>
        <taxon>Actinomycetes</taxon>
        <taxon>Propionibacteriales</taxon>
        <taxon>Nocardioidaceae</taxon>
        <taxon>Aeromicrobium</taxon>
    </lineage>
</organism>
<keyword evidence="3" id="KW-1185">Reference proteome</keyword>
<feature type="compositionally biased region" description="Low complexity" evidence="1">
    <location>
        <begin position="254"/>
        <end position="264"/>
    </location>
</feature>
<dbReference type="KEGG" id="aer:AERYTH_15785"/>
<dbReference type="PANTHER" id="PTHR32305">
    <property type="match status" value="1"/>
</dbReference>
<dbReference type="AlphaFoldDB" id="A0A0U4BEI2"/>
<dbReference type="EMBL" id="CP011502">
    <property type="protein sequence ID" value="ALX06052.1"/>
    <property type="molecule type" value="Genomic_DNA"/>
</dbReference>
<reference evidence="2 3" key="1">
    <citation type="journal article" date="1991" name="Int. J. Syst. Bacteriol.">
        <title>Description of the erythromycin-producing bacterium Arthrobacter sp. strain NRRL B-3381 as Aeromicrobium erythreum gen. nov., sp. nov.</title>
        <authorList>
            <person name="Miller E.S."/>
            <person name="Woese C.R."/>
            <person name="Brenner S."/>
        </authorList>
    </citation>
    <scope>NUCLEOTIDE SEQUENCE [LARGE SCALE GENOMIC DNA]</scope>
    <source>
        <strain evidence="2 3">AR18</strain>
    </source>
</reference>
<evidence type="ECO:0000256" key="1">
    <source>
        <dbReference type="SAM" id="MobiDB-lite"/>
    </source>
</evidence>
<evidence type="ECO:0000313" key="3">
    <source>
        <dbReference type="Proteomes" id="UP000067689"/>
    </source>
</evidence>
<gene>
    <name evidence="2" type="ORF">AERYTH_15785</name>
</gene>
<dbReference type="OrthoDB" id="3795228at2"/>
<dbReference type="STRING" id="2041.AERYTH_15785"/>
<dbReference type="PATRIC" id="fig|2041.4.peg.3299"/>
<sequence>MVEIVSRLRPISAMSATANSLWYRGQARDGSTGSYQLGTRTYDPSDAAFTTPDTYRVAAPPTDLSVTTDPLTANTYTYVNGNPVNMMDPDGHRVTCTEGPSPCSVTENGKTRETGKTVRPDGSIYTAAELQRRGEAELAASMSRREALAKKAAAEFDWKGALVDLGVEASGLGDIKRCVMDRDVGACAWAVAGTAGAAIFKAGKTIKKVKNLIDNVRSFNAAKRAASAALSKLDGQISKQAAELKSLAAKVKRSPSSSAGGARKASAKTEAPRRGGGGSSKKSAPSDRGSGRGLNKYGGSLDETSSNAAGGRIFTSTGAIDQDDLTPIVQSAVMRDDEVHILSGVHGFADGTTEGHRAFFDEDVVAFGDLPGVSVYDIDSMSPAEVGAVMEKPGTIIGGFCESRACLKR</sequence>
<accession>A0A0U4BEI2</accession>
<dbReference type="InterPro" id="IPR022385">
    <property type="entry name" value="Rhs_assc_core"/>
</dbReference>
<proteinExistence type="predicted"/>
<dbReference type="InterPro" id="IPR050708">
    <property type="entry name" value="T6SS_VgrG/RHS"/>
</dbReference>